<dbReference type="PANTHER" id="PTHR46401">
    <property type="entry name" value="GLYCOSYLTRANSFERASE WBBK-RELATED"/>
    <property type="match status" value="1"/>
</dbReference>
<evidence type="ECO:0000313" key="5">
    <source>
        <dbReference type="Proteomes" id="UP001302120"/>
    </source>
</evidence>
<evidence type="ECO:0000259" key="3">
    <source>
        <dbReference type="Pfam" id="PF13579"/>
    </source>
</evidence>
<dbReference type="Pfam" id="PF00534">
    <property type="entry name" value="Glycos_transf_1"/>
    <property type="match status" value="1"/>
</dbReference>
<comment type="caution">
    <text evidence="4">The sequence shown here is derived from an EMBL/GenBank/DDBJ whole genome shotgun (WGS) entry which is preliminary data.</text>
</comment>
<dbReference type="CDD" id="cd03794">
    <property type="entry name" value="GT4_WbuB-like"/>
    <property type="match status" value="1"/>
</dbReference>
<sequence length="441" mass="49775">MKLNKSINGKVISPPISLGAADEYHDALKVQQSIKLSVVTQFFPPDYAATGQLIEELVKQLEEYGVNIEVFTSQPGYAFSLNKAPYLERFDRIKIQRSRSAQLFPGRIRGKLVNGVLYTVRTFLYLLRGWRRNDVLLVTTAPPFLPIVGYLANLLFKLPYVCIIYDLYPDIAITLGVVSKNHWVAKLWQAINQRVWLKAKGIVVLSPEMKQRVVEYCPQVADKVSIIHSWANPELIVPIAKEENWFAWKYDLVNKFTVLYSGNMGRCHDIDTLLKAAIELQHEPVQFVCIGGGAKRKELIAQVHQLGLNNFTFLPYQDKDVLPYSLTASDLSLVSVNPSSESLVLPSKLYSALATGRPLAVVCSPYSSLRQLISEGKCGAAFDHGDGHGLAEFIRLLRRNQELRKQMGKAARQYLQSNFTPKIIAQQYLEVLRQALNIREV</sequence>
<keyword evidence="5" id="KW-1185">Reference proteome</keyword>
<keyword evidence="1" id="KW-0808">Transferase</keyword>
<dbReference type="RefSeq" id="WP_323195453.1">
    <property type="nucleotide sequence ID" value="NZ_JAYGHG010000007.1"/>
</dbReference>
<dbReference type="SUPFAM" id="SSF53756">
    <property type="entry name" value="UDP-Glycosyltransferase/glycogen phosphorylase"/>
    <property type="match status" value="1"/>
</dbReference>
<feature type="domain" description="Glycosyl transferase family 1" evidence="2">
    <location>
        <begin position="254"/>
        <end position="413"/>
    </location>
</feature>
<evidence type="ECO:0000256" key="1">
    <source>
        <dbReference type="ARBA" id="ARBA00022679"/>
    </source>
</evidence>
<accession>A0ABU5UDN7</accession>
<proteinExistence type="predicted"/>
<reference evidence="4 5" key="1">
    <citation type="submission" date="2023-12" db="EMBL/GenBank/DDBJ databases">
        <title>Baltic Sea Cyanobacteria.</title>
        <authorList>
            <person name="Delbaje E."/>
            <person name="Fewer D.P."/>
            <person name="Shishido T.K."/>
        </authorList>
    </citation>
    <scope>NUCLEOTIDE SEQUENCE [LARGE SCALE GENOMIC DNA]</scope>
    <source>
        <strain evidence="4 5">UHCC-0300</strain>
    </source>
</reference>
<dbReference type="Gene3D" id="3.40.50.2000">
    <property type="entry name" value="Glycogen Phosphorylase B"/>
    <property type="match status" value="2"/>
</dbReference>
<dbReference type="Pfam" id="PF13579">
    <property type="entry name" value="Glyco_trans_4_4"/>
    <property type="match status" value="1"/>
</dbReference>
<dbReference type="EMBL" id="JAYGHG010000007">
    <property type="protein sequence ID" value="MEA5581121.1"/>
    <property type="molecule type" value="Genomic_DNA"/>
</dbReference>
<dbReference type="PANTHER" id="PTHR46401:SF2">
    <property type="entry name" value="GLYCOSYLTRANSFERASE WBBK-RELATED"/>
    <property type="match status" value="1"/>
</dbReference>
<evidence type="ECO:0000259" key="2">
    <source>
        <dbReference type="Pfam" id="PF00534"/>
    </source>
</evidence>
<name>A0ABU5UDN7_9CYAN</name>
<protein>
    <submittedName>
        <fullName evidence="4">Glycosyltransferase family 4 protein</fullName>
    </submittedName>
</protein>
<organism evidence="4 5">
    <name type="scientific">Nodularia harveyana UHCC-0300</name>
    <dbReference type="NCBI Taxonomy" id="2974287"/>
    <lineage>
        <taxon>Bacteria</taxon>
        <taxon>Bacillati</taxon>
        <taxon>Cyanobacteriota</taxon>
        <taxon>Cyanophyceae</taxon>
        <taxon>Nostocales</taxon>
        <taxon>Nodulariaceae</taxon>
        <taxon>Nodularia</taxon>
    </lineage>
</organism>
<gene>
    <name evidence="4" type="ORF">VB620_07185</name>
</gene>
<dbReference type="InterPro" id="IPR028098">
    <property type="entry name" value="Glyco_trans_4-like_N"/>
</dbReference>
<dbReference type="InterPro" id="IPR001296">
    <property type="entry name" value="Glyco_trans_1"/>
</dbReference>
<dbReference type="Proteomes" id="UP001302120">
    <property type="component" value="Unassembled WGS sequence"/>
</dbReference>
<evidence type="ECO:0000313" key="4">
    <source>
        <dbReference type="EMBL" id="MEA5581121.1"/>
    </source>
</evidence>
<feature type="domain" description="Glycosyltransferase subfamily 4-like N-terminal" evidence="3">
    <location>
        <begin position="53"/>
        <end position="216"/>
    </location>
</feature>